<keyword evidence="5" id="KW-0496">Mitochondrion</keyword>
<evidence type="ECO:0000256" key="2">
    <source>
        <dbReference type="ARBA" id="ARBA00010371"/>
    </source>
</evidence>
<keyword evidence="3" id="KW-0809">Transit peptide</keyword>
<gene>
    <name evidence="7" type="ORF">WA026_001043</name>
</gene>
<dbReference type="InterPro" id="IPR050700">
    <property type="entry name" value="YIM1/Zinc_Alcohol_DH_Fams"/>
</dbReference>
<evidence type="ECO:0000256" key="5">
    <source>
        <dbReference type="ARBA" id="ARBA00023128"/>
    </source>
</evidence>
<dbReference type="CDD" id="cd08248">
    <property type="entry name" value="RTN4I1"/>
    <property type="match status" value="1"/>
</dbReference>
<dbReference type="SMART" id="SM00829">
    <property type="entry name" value="PKS_ER"/>
    <property type="match status" value="1"/>
</dbReference>
<dbReference type="GO" id="GO:0005739">
    <property type="term" value="C:mitochondrion"/>
    <property type="evidence" value="ECO:0007669"/>
    <property type="project" value="UniProtKB-SubCell"/>
</dbReference>
<proteinExistence type="inferred from homology"/>
<dbReference type="SUPFAM" id="SSF50129">
    <property type="entry name" value="GroES-like"/>
    <property type="match status" value="1"/>
</dbReference>
<dbReference type="Proteomes" id="UP001431783">
    <property type="component" value="Unassembled WGS sequence"/>
</dbReference>
<dbReference type="PANTHER" id="PTHR11695">
    <property type="entry name" value="ALCOHOL DEHYDROGENASE RELATED"/>
    <property type="match status" value="1"/>
</dbReference>
<dbReference type="PROSITE" id="PS01162">
    <property type="entry name" value="QOR_ZETA_CRYSTAL"/>
    <property type="match status" value="1"/>
</dbReference>
<dbReference type="Pfam" id="PF08240">
    <property type="entry name" value="ADH_N"/>
    <property type="match status" value="1"/>
</dbReference>
<evidence type="ECO:0000256" key="3">
    <source>
        <dbReference type="ARBA" id="ARBA00022946"/>
    </source>
</evidence>
<dbReference type="GO" id="GO:0008270">
    <property type="term" value="F:zinc ion binding"/>
    <property type="evidence" value="ECO:0007669"/>
    <property type="project" value="InterPro"/>
</dbReference>
<dbReference type="Gene3D" id="3.40.50.720">
    <property type="entry name" value="NAD(P)-binding Rossmann-like Domain"/>
    <property type="match status" value="1"/>
</dbReference>
<comment type="subcellular location">
    <subcellularLocation>
        <location evidence="1">Mitochondrion</location>
    </subcellularLocation>
</comment>
<dbReference type="SUPFAM" id="SSF51735">
    <property type="entry name" value="NAD(P)-binding Rossmann-fold domains"/>
    <property type="match status" value="1"/>
</dbReference>
<evidence type="ECO:0000313" key="8">
    <source>
        <dbReference type="Proteomes" id="UP001431783"/>
    </source>
</evidence>
<keyword evidence="8" id="KW-1185">Reference proteome</keyword>
<dbReference type="InterPro" id="IPR002364">
    <property type="entry name" value="Quin_OxRdtase/zeta-crystal_CS"/>
</dbReference>
<evidence type="ECO:0000259" key="6">
    <source>
        <dbReference type="SMART" id="SM00829"/>
    </source>
</evidence>
<feature type="domain" description="Enoyl reductase (ER)" evidence="6">
    <location>
        <begin position="42"/>
        <end position="370"/>
    </location>
</feature>
<dbReference type="InterPro" id="IPR036291">
    <property type="entry name" value="NAD(P)-bd_dom_sf"/>
</dbReference>
<dbReference type="EMBL" id="JARQZJ010000121">
    <property type="protein sequence ID" value="KAK9888820.1"/>
    <property type="molecule type" value="Genomic_DNA"/>
</dbReference>
<sequence>MLANTRRAALGFKFVRKITNACVHEKATNNYKMNAWQVHSYGDELLRSSTRTPIVNEVNEVLVKVEAASVNPIDLLMKEGYARTVLNVLRKSDMELPLTLGRDFCGTIVSKGLASNSKFKMGDKVYGFVPLHKQGSFAEYVLAESDHICFQPEHLKPTECTSVVYAAMTAWSALFITGGLQFENTKNKRILVLGASGGVGTMAVQLLKTQGVQVIGTCSTNAVPLVRSLGADEVIDYTQPDYLKQIAESRYDIILDCAKFGVNNLPTNWKFKQFITLNSPLMLNTDKYGLLPGVLKSATTLVGDNIVILKDGKVIKWGFFLPCKKGFELINGLLTKKEIRPITHKEFDFDEIPDALAEVNKGHLRGKVVINVK</sequence>
<dbReference type="Pfam" id="PF13602">
    <property type="entry name" value="ADH_zinc_N_2"/>
    <property type="match status" value="1"/>
</dbReference>
<organism evidence="7 8">
    <name type="scientific">Henosepilachna vigintioctopunctata</name>
    <dbReference type="NCBI Taxonomy" id="420089"/>
    <lineage>
        <taxon>Eukaryota</taxon>
        <taxon>Metazoa</taxon>
        <taxon>Ecdysozoa</taxon>
        <taxon>Arthropoda</taxon>
        <taxon>Hexapoda</taxon>
        <taxon>Insecta</taxon>
        <taxon>Pterygota</taxon>
        <taxon>Neoptera</taxon>
        <taxon>Endopterygota</taxon>
        <taxon>Coleoptera</taxon>
        <taxon>Polyphaga</taxon>
        <taxon>Cucujiformia</taxon>
        <taxon>Coccinelloidea</taxon>
        <taxon>Coccinellidae</taxon>
        <taxon>Epilachninae</taxon>
        <taxon>Epilachnini</taxon>
        <taxon>Henosepilachna</taxon>
    </lineage>
</organism>
<reference evidence="7 8" key="1">
    <citation type="submission" date="2023-03" db="EMBL/GenBank/DDBJ databases">
        <title>Genome insight into feeding habits of ladybird beetles.</title>
        <authorList>
            <person name="Li H.-S."/>
            <person name="Huang Y.-H."/>
            <person name="Pang H."/>
        </authorList>
    </citation>
    <scope>NUCLEOTIDE SEQUENCE [LARGE SCALE GENOMIC DNA]</scope>
    <source>
        <strain evidence="7">SYSU_2023b</strain>
        <tissue evidence="7">Whole body</tissue>
    </source>
</reference>
<protein>
    <recommendedName>
        <fullName evidence="6">Enoyl reductase (ER) domain-containing protein</fullName>
    </recommendedName>
</protein>
<name>A0AAW1V2E1_9CUCU</name>
<dbReference type="PANTHER" id="PTHR11695:SF294">
    <property type="entry name" value="RETICULON-4-INTERACTING PROTEIN 1, MITOCHONDRIAL"/>
    <property type="match status" value="1"/>
</dbReference>
<dbReference type="FunFam" id="3.40.50.720:FF:000147">
    <property type="entry name" value="Reticulon-4-interacting protein 1 homolog, mitochondrial"/>
    <property type="match status" value="1"/>
</dbReference>
<evidence type="ECO:0000256" key="1">
    <source>
        <dbReference type="ARBA" id="ARBA00004173"/>
    </source>
</evidence>
<dbReference type="GO" id="GO:0016491">
    <property type="term" value="F:oxidoreductase activity"/>
    <property type="evidence" value="ECO:0007669"/>
    <property type="project" value="UniProtKB-KW"/>
</dbReference>
<evidence type="ECO:0000313" key="7">
    <source>
        <dbReference type="EMBL" id="KAK9888820.1"/>
    </source>
</evidence>
<evidence type="ECO:0000256" key="4">
    <source>
        <dbReference type="ARBA" id="ARBA00023002"/>
    </source>
</evidence>
<comment type="caution">
    <text evidence="7">The sequence shown here is derived from an EMBL/GenBank/DDBJ whole genome shotgun (WGS) entry which is preliminary data.</text>
</comment>
<dbReference type="InterPro" id="IPR037397">
    <property type="entry name" value="RTN4IP1"/>
</dbReference>
<dbReference type="AlphaFoldDB" id="A0AAW1V2E1"/>
<accession>A0AAW1V2E1</accession>
<dbReference type="InterPro" id="IPR020843">
    <property type="entry name" value="ER"/>
</dbReference>
<keyword evidence="4" id="KW-0560">Oxidoreductase</keyword>
<dbReference type="InterPro" id="IPR013154">
    <property type="entry name" value="ADH-like_N"/>
</dbReference>
<dbReference type="Gene3D" id="3.90.180.10">
    <property type="entry name" value="Medium-chain alcohol dehydrogenases, catalytic domain"/>
    <property type="match status" value="1"/>
</dbReference>
<dbReference type="InterPro" id="IPR011032">
    <property type="entry name" value="GroES-like_sf"/>
</dbReference>
<comment type="similarity">
    <text evidence="2">Belongs to the zinc-containing alcohol dehydrogenase family. Quinone oxidoreductase subfamily.</text>
</comment>